<evidence type="ECO:0000256" key="1">
    <source>
        <dbReference type="SAM" id="Phobius"/>
    </source>
</evidence>
<dbReference type="AlphaFoldDB" id="A0A813ESH4"/>
<evidence type="ECO:0000313" key="3">
    <source>
        <dbReference type="Proteomes" id="UP000654075"/>
    </source>
</evidence>
<reference evidence="2" key="1">
    <citation type="submission" date="2021-02" db="EMBL/GenBank/DDBJ databases">
        <authorList>
            <person name="Dougan E. K."/>
            <person name="Rhodes N."/>
            <person name="Thang M."/>
            <person name="Chan C."/>
        </authorList>
    </citation>
    <scope>NUCLEOTIDE SEQUENCE</scope>
</reference>
<dbReference type="EMBL" id="CAJNNV010015185">
    <property type="protein sequence ID" value="CAE8603275.1"/>
    <property type="molecule type" value="Genomic_DNA"/>
</dbReference>
<sequence length="149" mass="16450">MAPVPSRPATLRQDVARSTGPTFFALADERKPIAWQAYSMEQVLMVDGHIVCVVVIIVDVVPWFILLLYCCLIPLLFVFVCCCVVGGGVVDDGCTVFCFCSLILLTTWVFINSHFIIKTATVTMNTNKQETRVGFVACFICCCCSCCSR</sequence>
<evidence type="ECO:0000313" key="2">
    <source>
        <dbReference type="EMBL" id="CAE8603275.1"/>
    </source>
</evidence>
<dbReference type="Proteomes" id="UP000654075">
    <property type="component" value="Unassembled WGS sequence"/>
</dbReference>
<keyword evidence="1" id="KW-0472">Membrane</keyword>
<gene>
    <name evidence="2" type="ORF">PGLA1383_LOCUS21491</name>
</gene>
<feature type="transmembrane region" description="Helical" evidence="1">
    <location>
        <begin position="40"/>
        <end position="58"/>
    </location>
</feature>
<organism evidence="2 3">
    <name type="scientific">Polarella glacialis</name>
    <name type="common">Dinoflagellate</name>
    <dbReference type="NCBI Taxonomy" id="89957"/>
    <lineage>
        <taxon>Eukaryota</taxon>
        <taxon>Sar</taxon>
        <taxon>Alveolata</taxon>
        <taxon>Dinophyceae</taxon>
        <taxon>Suessiales</taxon>
        <taxon>Suessiaceae</taxon>
        <taxon>Polarella</taxon>
    </lineage>
</organism>
<accession>A0A813ESH4</accession>
<comment type="caution">
    <text evidence="2">The sequence shown here is derived from an EMBL/GenBank/DDBJ whole genome shotgun (WGS) entry which is preliminary data.</text>
</comment>
<feature type="transmembrane region" description="Helical" evidence="1">
    <location>
        <begin position="64"/>
        <end position="89"/>
    </location>
</feature>
<feature type="transmembrane region" description="Helical" evidence="1">
    <location>
        <begin position="96"/>
        <end position="117"/>
    </location>
</feature>
<name>A0A813ESH4_POLGL</name>
<keyword evidence="1" id="KW-0812">Transmembrane</keyword>
<feature type="non-terminal residue" evidence="2">
    <location>
        <position position="1"/>
    </location>
</feature>
<protein>
    <submittedName>
        <fullName evidence="2">Uncharacterized protein</fullName>
    </submittedName>
</protein>
<keyword evidence="1" id="KW-1133">Transmembrane helix</keyword>
<keyword evidence="3" id="KW-1185">Reference proteome</keyword>
<proteinExistence type="predicted"/>